<dbReference type="Gramene" id="Manes.11G061400.1.v8.1">
    <property type="protein sequence ID" value="Manes.11G061400.1.v8.1.CDS.1"/>
    <property type="gene ID" value="Manes.11G061400.v8.1"/>
</dbReference>
<name>A0A2C9UYY8_MANES</name>
<sequence>MISCRLLRVRSLSTFPLPIHVSQRPLYPQRHLFQCNLRIQQLGKLGRVEEARHVFDSMSQRDSVSWNSMINAYIQNNNIRDAKLLFNAFDHKNVRTWTILLSGYAKAGLIEEAKTVFQSMPERNVVSWNAMLAGYVQNGDIKNARKLFDEMPEKNISSWNSIITGYSRCGLMREARELFDRMGERNCVSWMVMVSGYVEISQYREGWHIFLIMMNSGLMPDQSILVVGLSAIMGLNNLDLISSLRTITMKLGYEGDVVVGTAILNAYMRSGSLDNAAKFFEAMPVRNEYSWTSMIAAFSQCGRLDDAIALYERESEKSVPTRTTMMAAYMQKGRIDDARHIFDQIENPNLVTWNAMIGGYAQNGMVEEAKAMFLQMPVRNAASWAAMIAGFVQNGNFREGLELFSELLRTGMVPSRSSFTSALVACANIGDVEIGKQIHSLTIKTRSDSNPFVGNGLISMYAKCNNIGDVSQAFSTMNARDTVSWNSLISGLSENNMLNDAWNTFEKMPMRDVVSWTAIISAYMQAGEGERALKLFLDMLSAGVKPKHITVTSLLSACGNLGAICLGEQFHGLLFKYGFDSCLSVLNALISMYFKCGSLDGLYVFEEMLDRDLFTWNAVLVGCAQNGLGKEAIKIFRQMEEAGVLPNEISFLGVLRACSQAGLVKEGWDYFISMTQDYGMIPSVCHYTCMVDLLGRAGKLSEAEALIQNMPIKADCVIWDAFLAACRIHQNMEIGQRVAEKLLEMGTKRSETYLLLSNIYAYQGMWDKAREIRELMKHIAVKKEPGISWIQIKNKVHCFLVGDKKHDAIDEIHLALEDFYRCFRAAGYPDTKVVLHGVEEEQKKNEQDYHSEKLALVCGILRTPNGAPIQIMQNLRICLDCHSFMKFMSKVTKRKIIVRDGNQFHHIWDGTCSCGDFW</sequence>
<comment type="similarity">
    <text evidence="1">Belongs to the PPR family. PCMP-H subfamily.</text>
</comment>
<evidence type="ECO:0000313" key="6">
    <source>
        <dbReference type="Proteomes" id="UP000091857"/>
    </source>
</evidence>
<evidence type="ECO:0000313" key="5">
    <source>
        <dbReference type="EMBL" id="OAY36938.1"/>
    </source>
</evidence>
<feature type="repeat" description="PPR" evidence="3">
    <location>
        <begin position="287"/>
        <end position="321"/>
    </location>
</feature>
<dbReference type="Pfam" id="PF20431">
    <property type="entry name" value="E_motif"/>
    <property type="match status" value="1"/>
</dbReference>
<dbReference type="Proteomes" id="UP000091857">
    <property type="component" value="Chromosome 11"/>
</dbReference>
<feature type="repeat" description="PPR" evidence="3">
    <location>
        <begin position="512"/>
        <end position="546"/>
    </location>
</feature>
<keyword evidence="2" id="KW-0677">Repeat</keyword>
<dbReference type="Pfam" id="PF14432">
    <property type="entry name" value="DYW_deaminase"/>
    <property type="match status" value="1"/>
</dbReference>
<dbReference type="FunFam" id="1.25.40.10:FF:000366">
    <property type="entry name" value="Pentatricopeptide (PPR) repeat-containing protein"/>
    <property type="match status" value="1"/>
</dbReference>
<dbReference type="PROSITE" id="PS51375">
    <property type="entry name" value="PPR"/>
    <property type="match status" value="9"/>
</dbReference>
<dbReference type="Pfam" id="PF01535">
    <property type="entry name" value="PPR"/>
    <property type="match status" value="10"/>
</dbReference>
<dbReference type="GO" id="GO:0008270">
    <property type="term" value="F:zinc ion binding"/>
    <property type="evidence" value="ECO:0007669"/>
    <property type="project" value="InterPro"/>
</dbReference>
<accession>A0A2C9UYY8</accession>
<feature type="repeat" description="PPR" evidence="3">
    <location>
        <begin position="612"/>
        <end position="646"/>
    </location>
</feature>
<evidence type="ECO:0000256" key="1">
    <source>
        <dbReference type="ARBA" id="ARBA00006643"/>
    </source>
</evidence>
<feature type="repeat" description="PPR" evidence="3">
    <location>
        <begin position="124"/>
        <end position="158"/>
    </location>
</feature>
<dbReference type="GO" id="GO:0009451">
    <property type="term" value="P:RNA modification"/>
    <property type="evidence" value="ECO:0007669"/>
    <property type="project" value="InterPro"/>
</dbReference>
<dbReference type="FunFam" id="1.25.40.10:FF:000442">
    <property type="entry name" value="Pentatricopeptide repeat-containing protein At3g49710"/>
    <property type="match status" value="1"/>
</dbReference>
<feature type="repeat" description="PPR" evidence="3">
    <location>
        <begin position="93"/>
        <end position="123"/>
    </location>
</feature>
<dbReference type="AlphaFoldDB" id="A0A2C9UYY8"/>
<dbReference type="FunFam" id="1.25.40.10:FF:000031">
    <property type="entry name" value="Pentatricopeptide repeat-containing protein mitochondrial"/>
    <property type="match status" value="1"/>
</dbReference>
<evidence type="ECO:0000256" key="2">
    <source>
        <dbReference type="ARBA" id="ARBA00022737"/>
    </source>
</evidence>
<dbReference type="NCBIfam" id="TIGR00756">
    <property type="entry name" value="PPR"/>
    <property type="match status" value="11"/>
</dbReference>
<feature type="repeat" description="PPR" evidence="3">
    <location>
        <begin position="380"/>
        <end position="414"/>
    </location>
</feature>
<dbReference type="OrthoDB" id="1868231at2759"/>
<dbReference type="GO" id="GO:0048731">
    <property type="term" value="P:system development"/>
    <property type="evidence" value="ECO:0007669"/>
    <property type="project" value="UniProtKB-ARBA"/>
</dbReference>
<dbReference type="InterPro" id="IPR011990">
    <property type="entry name" value="TPR-like_helical_dom_sf"/>
</dbReference>
<feature type="repeat" description="PPR" evidence="3">
    <location>
        <begin position="481"/>
        <end position="511"/>
    </location>
</feature>
<proteinExistence type="inferred from homology"/>
<feature type="repeat" description="PPR" evidence="3">
    <location>
        <begin position="186"/>
        <end position="220"/>
    </location>
</feature>
<dbReference type="Pfam" id="PF13041">
    <property type="entry name" value="PPR_2"/>
    <property type="match status" value="3"/>
</dbReference>
<keyword evidence="6" id="KW-1185">Reference proteome</keyword>
<protein>
    <recommendedName>
        <fullName evidence="4">DYW domain-containing protein</fullName>
    </recommendedName>
</protein>
<comment type="caution">
    <text evidence="5">The sequence shown here is derived from an EMBL/GenBank/DDBJ whole genome shotgun (WGS) entry which is preliminary data.</text>
</comment>
<reference evidence="6" key="1">
    <citation type="journal article" date="2016" name="Nat. Biotechnol.">
        <title>Sequencing wild and cultivated cassava and related species reveals extensive interspecific hybridization and genetic diversity.</title>
        <authorList>
            <person name="Bredeson J.V."/>
            <person name="Lyons J.B."/>
            <person name="Prochnik S.E."/>
            <person name="Wu G.A."/>
            <person name="Ha C.M."/>
            <person name="Edsinger-Gonzales E."/>
            <person name="Grimwood J."/>
            <person name="Schmutz J."/>
            <person name="Rabbi I.Y."/>
            <person name="Egesi C."/>
            <person name="Nauluvula P."/>
            <person name="Lebot V."/>
            <person name="Ndunguru J."/>
            <person name="Mkamilo G."/>
            <person name="Bart R.S."/>
            <person name="Setter T.L."/>
            <person name="Gleadow R.M."/>
            <person name="Kulakow P."/>
            <person name="Ferguson M.E."/>
            <person name="Rounsley S."/>
            <person name="Rokhsar D.S."/>
        </authorList>
    </citation>
    <scope>NUCLEOTIDE SEQUENCE [LARGE SCALE GENOMIC DNA]</scope>
    <source>
        <strain evidence="6">cv. AM560-2</strain>
    </source>
</reference>
<dbReference type="PANTHER" id="PTHR47926">
    <property type="entry name" value="PENTATRICOPEPTIDE REPEAT-CONTAINING PROTEIN"/>
    <property type="match status" value="1"/>
</dbReference>
<feature type="repeat" description="PPR" evidence="3">
    <location>
        <begin position="349"/>
        <end position="379"/>
    </location>
</feature>
<dbReference type="Pfam" id="PF12854">
    <property type="entry name" value="PPR_1"/>
    <property type="match status" value="1"/>
</dbReference>
<dbReference type="EMBL" id="CM004397">
    <property type="protein sequence ID" value="OAY36938.1"/>
    <property type="molecule type" value="Genomic_DNA"/>
</dbReference>
<organism evidence="5 6">
    <name type="scientific">Manihot esculenta</name>
    <name type="common">Cassava</name>
    <name type="synonym">Jatropha manihot</name>
    <dbReference type="NCBI Taxonomy" id="3983"/>
    <lineage>
        <taxon>Eukaryota</taxon>
        <taxon>Viridiplantae</taxon>
        <taxon>Streptophyta</taxon>
        <taxon>Embryophyta</taxon>
        <taxon>Tracheophyta</taxon>
        <taxon>Spermatophyta</taxon>
        <taxon>Magnoliopsida</taxon>
        <taxon>eudicotyledons</taxon>
        <taxon>Gunneridae</taxon>
        <taxon>Pentapetalae</taxon>
        <taxon>rosids</taxon>
        <taxon>fabids</taxon>
        <taxon>Malpighiales</taxon>
        <taxon>Euphorbiaceae</taxon>
        <taxon>Crotonoideae</taxon>
        <taxon>Manihoteae</taxon>
        <taxon>Manihot</taxon>
    </lineage>
</organism>
<evidence type="ECO:0000256" key="3">
    <source>
        <dbReference type="PROSITE-ProRule" id="PRU00708"/>
    </source>
</evidence>
<dbReference type="Gene3D" id="1.25.40.10">
    <property type="entry name" value="Tetratricopeptide repeat domain"/>
    <property type="match status" value="5"/>
</dbReference>
<dbReference type="InterPro" id="IPR032867">
    <property type="entry name" value="DYW_dom"/>
</dbReference>
<dbReference type="InterPro" id="IPR002885">
    <property type="entry name" value="PPR_rpt"/>
</dbReference>
<dbReference type="FunFam" id="1.25.40.10:FF:002130">
    <property type="entry name" value="Pentatricopeptide repeat-containing protein mitochondrial"/>
    <property type="match status" value="1"/>
</dbReference>
<dbReference type="GO" id="GO:0003723">
    <property type="term" value="F:RNA binding"/>
    <property type="evidence" value="ECO:0007669"/>
    <property type="project" value="InterPro"/>
</dbReference>
<dbReference type="PANTHER" id="PTHR47926:SF533">
    <property type="entry name" value="DYW DOMAIN-CONTAINING PROTEIN"/>
    <property type="match status" value="1"/>
</dbReference>
<dbReference type="InterPro" id="IPR046848">
    <property type="entry name" value="E_motif"/>
</dbReference>
<dbReference type="FunFam" id="1.25.40.10:FF:000125">
    <property type="entry name" value="Pentatricopeptide repeat-containing protein"/>
    <property type="match status" value="1"/>
</dbReference>
<gene>
    <name evidence="5" type="ORF">MANES_11G061400v8</name>
</gene>
<dbReference type="SUPFAM" id="SSF48452">
    <property type="entry name" value="TPR-like"/>
    <property type="match status" value="2"/>
</dbReference>
<dbReference type="InterPro" id="IPR046960">
    <property type="entry name" value="PPR_At4g14850-like_plant"/>
</dbReference>
<evidence type="ECO:0000259" key="4">
    <source>
        <dbReference type="Pfam" id="PF14432"/>
    </source>
</evidence>
<feature type="domain" description="DYW" evidence="4">
    <location>
        <begin position="829"/>
        <end position="918"/>
    </location>
</feature>